<name>A0A8C9WJT1_SCLFO</name>
<feature type="region of interest" description="Disordered" evidence="1">
    <location>
        <begin position="14"/>
        <end position="51"/>
    </location>
</feature>
<organism evidence="2 3">
    <name type="scientific">Scleropages formosus</name>
    <name type="common">Asian bonytongue</name>
    <name type="synonym">Osteoglossum formosum</name>
    <dbReference type="NCBI Taxonomy" id="113540"/>
    <lineage>
        <taxon>Eukaryota</taxon>
        <taxon>Metazoa</taxon>
        <taxon>Chordata</taxon>
        <taxon>Craniata</taxon>
        <taxon>Vertebrata</taxon>
        <taxon>Euteleostomi</taxon>
        <taxon>Actinopterygii</taxon>
        <taxon>Neopterygii</taxon>
        <taxon>Teleostei</taxon>
        <taxon>Osteoglossocephala</taxon>
        <taxon>Osteoglossomorpha</taxon>
        <taxon>Osteoglossiformes</taxon>
        <taxon>Osteoglossidae</taxon>
        <taxon>Scleropages</taxon>
    </lineage>
</organism>
<evidence type="ECO:0000313" key="3">
    <source>
        <dbReference type="Proteomes" id="UP000694397"/>
    </source>
</evidence>
<proteinExistence type="predicted"/>
<protein>
    <submittedName>
        <fullName evidence="2">Uncharacterized protein</fullName>
    </submittedName>
</protein>
<reference evidence="2" key="2">
    <citation type="submission" date="2025-08" db="UniProtKB">
        <authorList>
            <consortium name="Ensembl"/>
        </authorList>
    </citation>
    <scope>IDENTIFICATION</scope>
</reference>
<evidence type="ECO:0000256" key="1">
    <source>
        <dbReference type="SAM" id="MobiDB-lite"/>
    </source>
</evidence>
<dbReference type="AlphaFoldDB" id="A0A8C9WJT1"/>
<feature type="compositionally biased region" description="Basic and acidic residues" evidence="1">
    <location>
        <begin position="36"/>
        <end position="45"/>
    </location>
</feature>
<sequence length="98" mass="11025">MVRHWVWPVPVLRLEGEGTHPGRGASQSESTSSRTRTPDPPDSRTRPSPLRSLLKRIGNPKCFRCKGGKFPVVGFFTSTEHVLSSLWRMALQTPNYHA</sequence>
<keyword evidence="3" id="KW-1185">Reference proteome</keyword>
<dbReference type="Proteomes" id="UP000694397">
    <property type="component" value="Chromosome 19"/>
</dbReference>
<reference evidence="2" key="3">
    <citation type="submission" date="2025-09" db="UniProtKB">
        <authorList>
            <consortium name="Ensembl"/>
        </authorList>
    </citation>
    <scope>IDENTIFICATION</scope>
</reference>
<accession>A0A8C9WJT1</accession>
<evidence type="ECO:0000313" key="2">
    <source>
        <dbReference type="Ensembl" id="ENSSFOP00015074871.1"/>
    </source>
</evidence>
<reference evidence="2 3" key="1">
    <citation type="submission" date="2019-04" db="EMBL/GenBank/DDBJ databases">
        <authorList>
            <consortium name="Wellcome Sanger Institute Data Sharing"/>
        </authorList>
    </citation>
    <scope>NUCLEOTIDE SEQUENCE [LARGE SCALE GENOMIC DNA]</scope>
</reference>
<dbReference type="Ensembl" id="ENSSFOT00015058912.1">
    <property type="protein sequence ID" value="ENSSFOP00015074871.1"/>
    <property type="gene ID" value="ENSSFOG00015032368.1"/>
</dbReference>
<dbReference type="GeneTree" id="ENSGT00990000211213"/>